<dbReference type="Gene3D" id="3.30.360.10">
    <property type="entry name" value="Dihydrodipicolinate Reductase, domain 2"/>
    <property type="match status" value="1"/>
</dbReference>
<keyword evidence="2 4" id="KW-0560">Oxidoreductase</keyword>
<dbReference type="PANTHER" id="PTHR43148">
    <property type="entry name" value="GLYCERALDEHYDE-3-PHOSPHATE DEHYDROGENASE 2"/>
    <property type="match status" value="1"/>
</dbReference>
<accession>A0ABS1KN05</accession>
<dbReference type="Gene3D" id="3.40.50.720">
    <property type="entry name" value="NAD(P)-binding Rossmann-like Domain"/>
    <property type="match status" value="1"/>
</dbReference>
<dbReference type="PIRSF" id="PIRSF000149">
    <property type="entry name" value="GAP_DH"/>
    <property type="match status" value="1"/>
</dbReference>
<evidence type="ECO:0000256" key="2">
    <source>
        <dbReference type="ARBA" id="ARBA00023002"/>
    </source>
</evidence>
<evidence type="ECO:0000313" key="6">
    <source>
        <dbReference type="EMBL" id="MBL0740821.1"/>
    </source>
</evidence>
<dbReference type="InterPro" id="IPR006424">
    <property type="entry name" value="Glyceraldehyde-3-P_DH_1"/>
</dbReference>
<dbReference type="Pfam" id="PF02800">
    <property type="entry name" value="Gp_dh_C"/>
    <property type="match status" value="1"/>
</dbReference>
<dbReference type="SUPFAM" id="SSF55347">
    <property type="entry name" value="Glyceraldehyde-3-phosphate dehydrogenase-like, C-terminal domain"/>
    <property type="match status" value="1"/>
</dbReference>
<organism evidence="6 7">
    <name type="scientific">Chryseolinea lacunae</name>
    <dbReference type="NCBI Taxonomy" id="2801331"/>
    <lineage>
        <taxon>Bacteria</taxon>
        <taxon>Pseudomonadati</taxon>
        <taxon>Bacteroidota</taxon>
        <taxon>Cytophagia</taxon>
        <taxon>Cytophagales</taxon>
        <taxon>Fulvivirgaceae</taxon>
        <taxon>Chryseolinea</taxon>
    </lineage>
</organism>
<dbReference type="InterPro" id="IPR020831">
    <property type="entry name" value="GlycerAld/Erythrose_P_DH"/>
</dbReference>
<dbReference type="NCBIfam" id="TIGR01534">
    <property type="entry name" value="GAPDH-I"/>
    <property type="match status" value="1"/>
</dbReference>
<dbReference type="CDD" id="cd05214">
    <property type="entry name" value="GAPDH_I_N"/>
    <property type="match status" value="1"/>
</dbReference>
<evidence type="ECO:0000259" key="5">
    <source>
        <dbReference type="SMART" id="SM00846"/>
    </source>
</evidence>
<evidence type="ECO:0000313" key="7">
    <source>
        <dbReference type="Proteomes" id="UP000613030"/>
    </source>
</evidence>
<proteinExistence type="inferred from homology"/>
<keyword evidence="7" id="KW-1185">Reference proteome</keyword>
<dbReference type="InterPro" id="IPR020829">
    <property type="entry name" value="GlycerAld_3-P_DH_cat"/>
</dbReference>
<dbReference type="PROSITE" id="PS00071">
    <property type="entry name" value="GAPDH"/>
    <property type="match status" value="1"/>
</dbReference>
<feature type="domain" description="Glyceraldehyde 3-phosphate dehydrogenase NAD(P) binding" evidence="5">
    <location>
        <begin position="1"/>
        <end position="149"/>
    </location>
</feature>
<dbReference type="EC" id="1.2.1.-" evidence="4"/>
<dbReference type="RefSeq" id="WP_202008197.1">
    <property type="nucleotide sequence ID" value="NZ_JAERRB010000002.1"/>
</dbReference>
<comment type="similarity">
    <text evidence="1 3">Belongs to the glyceraldehyde-3-phosphate dehydrogenase family.</text>
</comment>
<evidence type="ECO:0000256" key="1">
    <source>
        <dbReference type="ARBA" id="ARBA00007406"/>
    </source>
</evidence>
<dbReference type="InterPro" id="IPR036291">
    <property type="entry name" value="NAD(P)-bd_dom_sf"/>
</dbReference>
<dbReference type="InterPro" id="IPR020830">
    <property type="entry name" value="GlycerAld_3-P_DH_AS"/>
</dbReference>
<dbReference type="SUPFAM" id="SSF51735">
    <property type="entry name" value="NAD(P)-binding Rossmann-fold domains"/>
    <property type="match status" value="1"/>
</dbReference>
<dbReference type="Proteomes" id="UP000613030">
    <property type="component" value="Unassembled WGS sequence"/>
</dbReference>
<dbReference type="EMBL" id="JAERRB010000002">
    <property type="protein sequence ID" value="MBL0740821.1"/>
    <property type="molecule type" value="Genomic_DNA"/>
</dbReference>
<dbReference type="PRINTS" id="PR00078">
    <property type="entry name" value="G3PDHDRGNASE"/>
</dbReference>
<dbReference type="SMART" id="SM00846">
    <property type="entry name" value="Gp_dh_N"/>
    <property type="match status" value="1"/>
</dbReference>
<reference evidence="6 7" key="1">
    <citation type="submission" date="2021-01" db="EMBL/GenBank/DDBJ databases">
        <title>Chryseolinea sp. Jin1 Genome sequencing and assembly.</title>
        <authorList>
            <person name="Kim I."/>
        </authorList>
    </citation>
    <scope>NUCLEOTIDE SEQUENCE [LARGE SCALE GENOMIC DNA]</scope>
    <source>
        <strain evidence="6 7">Jin1</strain>
    </source>
</reference>
<dbReference type="Pfam" id="PF00044">
    <property type="entry name" value="Gp_dh_N"/>
    <property type="match status" value="1"/>
</dbReference>
<gene>
    <name evidence="6" type="primary">gap</name>
    <name evidence="6" type="ORF">JI741_06300</name>
</gene>
<name>A0ABS1KN05_9BACT</name>
<dbReference type="InterPro" id="IPR020828">
    <property type="entry name" value="GlycerAld_3-P_DH_NAD(P)-bd"/>
</dbReference>
<evidence type="ECO:0000256" key="4">
    <source>
        <dbReference type="RuleBase" id="RU361160"/>
    </source>
</evidence>
<dbReference type="CDD" id="cd18126">
    <property type="entry name" value="GAPDH_I_C"/>
    <property type="match status" value="1"/>
</dbReference>
<evidence type="ECO:0000256" key="3">
    <source>
        <dbReference type="RuleBase" id="RU000397"/>
    </source>
</evidence>
<protein>
    <recommendedName>
        <fullName evidence="4">Glyceraldehyde-3-phosphate dehydrogenase</fullName>
        <ecNumber evidence="4">1.2.1.-</ecNumber>
    </recommendedName>
</protein>
<sequence length="329" mass="35249">MKVAINGFGRIGRITSRALLAKKNVDLVAINDVTDIKTLAQLFRYDSLHGTFKGEVSHDDSHLIIDGKKIRVYAEKDPAKLPWKALGIDVVLESTGIFTEKEKAEAHIHAGARKVVISAPATGDLKTIVLGVNDNLLDGTETVVSNASCTTNCLAPMVKVLEDTFGIESGYMTTVHAYTADQRLQDSPHKDLRRARAAAVSIIPTGTGAAKALGLVIPAVKGKLNGYALRVPVPVGSVTDFTATLKRSVTKDEVNAAFEKASREGSLAGYLKYSTDPLVSADIVGDPSSCIFDSDLTMANGNSVKIVGWYDNEFGYSNRTADLIERIGQ</sequence>
<comment type="caution">
    <text evidence="6">The sequence shown here is derived from an EMBL/GenBank/DDBJ whole genome shotgun (WGS) entry which is preliminary data.</text>
</comment>